<name>J0WZY6_9ACTO</name>
<dbReference type="PATRIC" id="fig|1125717.3.peg.1369"/>
<dbReference type="AlphaFoldDB" id="J0WZY6"/>
<comment type="caution">
    <text evidence="1">The sequence shown here is derived from an EMBL/GenBank/DDBJ whole genome shotgun (WGS) entry which is preliminary data.</text>
</comment>
<reference evidence="1 2" key="1">
    <citation type="submission" date="2012-05" db="EMBL/GenBank/DDBJ databases">
        <authorList>
            <person name="Harkins D.M."/>
            <person name="Madupu R."/>
            <person name="Durkin A.S."/>
            <person name="Torralba M."/>
            <person name="Methe B."/>
            <person name="Sutton G.G."/>
            <person name="Nelson K.E."/>
        </authorList>
    </citation>
    <scope>NUCLEOTIDE SEQUENCE [LARGE SCALE GENOMIC DNA]</scope>
    <source>
        <strain evidence="1 2">F0490</strain>
    </source>
</reference>
<gene>
    <name evidence="1" type="ORF">HMPREF1317_0713</name>
</gene>
<dbReference type="OrthoDB" id="573932at2"/>
<evidence type="ECO:0000313" key="1">
    <source>
        <dbReference type="EMBL" id="EJF41886.1"/>
    </source>
</evidence>
<evidence type="ECO:0000313" key="2">
    <source>
        <dbReference type="Proteomes" id="UP000004578"/>
    </source>
</evidence>
<dbReference type="EMBL" id="AKFS01000224">
    <property type="protein sequence ID" value="EJF41886.1"/>
    <property type="molecule type" value="Genomic_DNA"/>
</dbReference>
<dbReference type="Proteomes" id="UP000004578">
    <property type="component" value="Unassembled WGS sequence"/>
</dbReference>
<dbReference type="RefSeq" id="WP_005871050.1">
    <property type="nucleotide sequence ID" value="NZ_AKFS01000224.1"/>
</dbReference>
<sequence>MDTTLTIHVAGRADEISPKTMAKAFAAFADLLEAPDDGSHWTMVGAHLGSLTLEARPSARSAEEERAIFDTLVSGLSFFNESGEAPESWSPQGRAAVRALRELTTAPGVEGITAAVPDQTIVFTPVDGASEPESRRRVSIGSVTGVIDRINTRQGCEFGLIDEAERHPVKVLFSAAQLDAVKPLVGKRVRARGELTRNAQGWKTHLRLRKVEVAEKPDRVPPLEELFGVLGPLPNGVDAEGIVQEMRRA</sequence>
<proteinExistence type="predicted"/>
<protein>
    <submittedName>
        <fullName evidence="1">Uncharacterized protein</fullName>
    </submittedName>
</protein>
<organism evidence="1 2">
    <name type="scientific">Schaalia georgiae F0490</name>
    <dbReference type="NCBI Taxonomy" id="1125717"/>
    <lineage>
        <taxon>Bacteria</taxon>
        <taxon>Bacillati</taxon>
        <taxon>Actinomycetota</taxon>
        <taxon>Actinomycetes</taxon>
        <taxon>Actinomycetales</taxon>
        <taxon>Actinomycetaceae</taxon>
        <taxon>Schaalia</taxon>
    </lineage>
</organism>
<accession>J0WZY6</accession>
<keyword evidence="2" id="KW-1185">Reference proteome</keyword>